<evidence type="ECO:0000256" key="6">
    <source>
        <dbReference type="ARBA" id="ARBA00023136"/>
    </source>
</evidence>
<dbReference type="PANTHER" id="PTHR43386">
    <property type="entry name" value="OLIGOPEPTIDE TRANSPORT SYSTEM PERMEASE PROTEIN APPC"/>
    <property type="match status" value="1"/>
</dbReference>
<sequence length="278" mass="30551">MTMNFFRAIGRLPWSARIALLILFLFAMCILFAPWIAPYGESQIVGDVWEPIGGTFLFGTDQIGRDLLSRLVYGARNTISLALLTTALSFLFGSLMGFLAATMRGWVDQVLSRFVDIIISIPTLIFALIVLSAVGTAIPVLVTVIGIVYAMPVYRIARAVAMDIEIMEYVEAARLRGEGLWWIMWREILPNALTPLAAEFGLRFCFVFLLISGLSFLGLGLQPPLADWGAMVRGNADGIAWGIYHGLIPAGCIALLTISVNLLVDWLVHKASGLREDQ</sequence>
<feature type="transmembrane region" description="Helical" evidence="7">
    <location>
        <begin position="200"/>
        <end position="221"/>
    </location>
</feature>
<keyword evidence="3" id="KW-1003">Cell membrane</keyword>
<comment type="subcellular location">
    <subcellularLocation>
        <location evidence="1">Cell membrane</location>
        <topology evidence="1">Multi-pass membrane protein</topology>
    </subcellularLocation>
</comment>
<dbReference type="SUPFAM" id="SSF161098">
    <property type="entry name" value="MetI-like"/>
    <property type="match status" value="1"/>
</dbReference>
<feature type="transmembrane region" description="Helical" evidence="7">
    <location>
        <begin position="137"/>
        <end position="157"/>
    </location>
</feature>
<dbReference type="GO" id="GO:0055085">
    <property type="term" value="P:transmembrane transport"/>
    <property type="evidence" value="ECO:0007669"/>
    <property type="project" value="InterPro"/>
</dbReference>
<evidence type="ECO:0000256" key="7">
    <source>
        <dbReference type="SAM" id="Phobius"/>
    </source>
</evidence>
<dbReference type="AlphaFoldDB" id="A0A160TV25"/>
<evidence type="ECO:0000256" key="5">
    <source>
        <dbReference type="ARBA" id="ARBA00022989"/>
    </source>
</evidence>
<dbReference type="InterPro" id="IPR000515">
    <property type="entry name" value="MetI-like"/>
</dbReference>
<organism evidence="9">
    <name type="scientific">hydrothermal vent metagenome</name>
    <dbReference type="NCBI Taxonomy" id="652676"/>
    <lineage>
        <taxon>unclassified sequences</taxon>
        <taxon>metagenomes</taxon>
        <taxon>ecological metagenomes</taxon>
    </lineage>
</organism>
<feature type="domain" description="ABC transmembrane type-1" evidence="8">
    <location>
        <begin position="75"/>
        <end position="264"/>
    </location>
</feature>
<dbReference type="InterPro" id="IPR050366">
    <property type="entry name" value="BP-dependent_transpt_permease"/>
</dbReference>
<accession>A0A160TV25</accession>
<dbReference type="PROSITE" id="PS50928">
    <property type="entry name" value="ABC_TM1"/>
    <property type="match status" value="1"/>
</dbReference>
<dbReference type="GO" id="GO:0005886">
    <property type="term" value="C:plasma membrane"/>
    <property type="evidence" value="ECO:0007669"/>
    <property type="project" value="UniProtKB-SubCell"/>
</dbReference>
<dbReference type="InterPro" id="IPR035906">
    <property type="entry name" value="MetI-like_sf"/>
</dbReference>
<dbReference type="PANTHER" id="PTHR43386:SF25">
    <property type="entry name" value="PEPTIDE ABC TRANSPORTER PERMEASE PROTEIN"/>
    <property type="match status" value="1"/>
</dbReference>
<evidence type="ECO:0000256" key="4">
    <source>
        <dbReference type="ARBA" id="ARBA00022692"/>
    </source>
</evidence>
<evidence type="ECO:0000256" key="2">
    <source>
        <dbReference type="ARBA" id="ARBA00022448"/>
    </source>
</evidence>
<name>A0A160TV25_9ZZZZ</name>
<gene>
    <name evidence="9" type="ORF">MGWOODY_XGa2642</name>
</gene>
<feature type="transmembrane region" description="Helical" evidence="7">
    <location>
        <begin position="241"/>
        <end position="268"/>
    </location>
</feature>
<keyword evidence="2" id="KW-0813">Transport</keyword>
<dbReference type="Pfam" id="PF00528">
    <property type="entry name" value="BPD_transp_1"/>
    <property type="match status" value="1"/>
</dbReference>
<reference evidence="9" key="1">
    <citation type="submission" date="2015-10" db="EMBL/GenBank/DDBJ databases">
        <authorList>
            <person name="Gilbert D.G."/>
        </authorList>
    </citation>
    <scope>NUCLEOTIDE SEQUENCE</scope>
</reference>
<protein>
    <submittedName>
        <fullName evidence="9">Dipeptide transport system permease protein DppC (TC 3.A.1.5.2)</fullName>
    </submittedName>
</protein>
<feature type="transmembrane region" description="Helical" evidence="7">
    <location>
        <begin position="12"/>
        <end position="37"/>
    </location>
</feature>
<evidence type="ECO:0000256" key="1">
    <source>
        <dbReference type="ARBA" id="ARBA00004651"/>
    </source>
</evidence>
<dbReference type="Gene3D" id="1.10.3720.10">
    <property type="entry name" value="MetI-like"/>
    <property type="match status" value="1"/>
</dbReference>
<evidence type="ECO:0000313" key="9">
    <source>
        <dbReference type="EMBL" id="CUS55280.1"/>
    </source>
</evidence>
<feature type="transmembrane region" description="Helical" evidence="7">
    <location>
        <begin position="79"/>
        <end position="102"/>
    </location>
</feature>
<keyword evidence="5 7" id="KW-1133">Transmembrane helix</keyword>
<proteinExistence type="predicted"/>
<keyword evidence="6 7" id="KW-0472">Membrane</keyword>
<dbReference type="CDD" id="cd06261">
    <property type="entry name" value="TM_PBP2"/>
    <property type="match status" value="1"/>
</dbReference>
<evidence type="ECO:0000259" key="8">
    <source>
        <dbReference type="PROSITE" id="PS50928"/>
    </source>
</evidence>
<keyword evidence="4 7" id="KW-0812">Transmembrane</keyword>
<feature type="transmembrane region" description="Helical" evidence="7">
    <location>
        <begin position="114"/>
        <end position="131"/>
    </location>
</feature>
<dbReference type="EMBL" id="CZRL01000130">
    <property type="protein sequence ID" value="CUS55280.1"/>
    <property type="molecule type" value="Genomic_DNA"/>
</dbReference>
<evidence type="ECO:0000256" key="3">
    <source>
        <dbReference type="ARBA" id="ARBA00022475"/>
    </source>
</evidence>